<keyword evidence="8" id="KW-1185">Reference proteome</keyword>
<feature type="domain" description="Glutathionylspermidine synthase pre-ATP-grasp-like" evidence="6">
    <location>
        <begin position="12"/>
        <end position="385"/>
    </location>
</feature>
<dbReference type="Proteomes" id="UP000269669">
    <property type="component" value="Unassembled WGS sequence"/>
</dbReference>
<keyword evidence="2" id="KW-0479">Metal-binding</keyword>
<dbReference type="InterPro" id="IPR016185">
    <property type="entry name" value="PreATP-grasp_dom_sf"/>
</dbReference>
<organism evidence="7 8">
    <name type="scientific">Edaphobacter aggregans</name>
    <dbReference type="NCBI Taxonomy" id="570835"/>
    <lineage>
        <taxon>Bacteria</taxon>
        <taxon>Pseudomonadati</taxon>
        <taxon>Acidobacteriota</taxon>
        <taxon>Terriglobia</taxon>
        <taxon>Terriglobales</taxon>
        <taxon>Acidobacteriaceae</taxon>
        <taxon>Edaphobacter</taxon>
    </lineage>
</organism>
<dbReference type="SUPFAM" id="SSF52440">
    <property type="entry name" value="PreATP-grasp domain"/>
    <property type="match status" value="1"/>
</dbReference>
<proteinExistence type="predicted"/>
<evidence type="ECO:0000256" key="3">
    <source>
        <dbReference type="ARBA" id="ARBA00022741"/>
    </source>
</evidence>
<dbReference type="EMBL" id="RSDW01000001">
    <property type="protein sequence ID" value="RSL16657.1"/>
    <property type="molecule type" value="Genomic_DNA"/>
</dbReference>
<comment type="caution">
    <text evidence="7">The sequence shown here is derived from an EMBL/GenBank/DDBJ whole genome shotgun (WGS) entry which is preliminary data.</text>
</comment>
<dbReference type="SUPFAM" id="SSF56059">
    <property type="entry name" value="Glutathione synthetase ATP-binding domain-like"/>
    <property type="match status" value="1"/>
</dbReference>
<keyword evidence="4" id="KW-0067">ATP-binding</keyword>
<keyword evidence="5" id="KW-0460">Magnesium</keyword>
<evidence type="ECO:0000256" key="5">
    <source>
        <dbReference type="ARBA" id="ARBA00022842"/>
    </source>
</evidence>
<dbReference type="GO" id="GO:0046872">
    <property type="term" value="F:metal ion binding"/>
    <property type="evidence" value="ECO:0007669"/>
    <property type="project" value="UniProtKB-KW"/>
</dbReference>
<accession>A0A3R9QAL0</accession>
<gene>
    <name evidence="7" type="ORF">EDE15_2178</name>
</gene>
<evidence type="ECO:0000259" key="6">
    <source>
        <dbReference type="Pfam" id="PF03738"/>
    </source>
</evidence>
<dbReference type="RefSeq" id="WP_125485233.1">
    <property type="nucleotide sequence ID" value="NZ_RSDW01000001.1"/>
</dbReference>
<dbReference type="GO" id="GO:0016874">
    <property type="term" value="F:ligase activity"/>
    <property type="evidence" value="ECO:0007669"/>
    <property type="project" value="UniProtKB-KW"/>
</dbReference>
<keyword evidence="3" id="KW-0547">Nucleotide-binding</keyword>
<protein>
    <submittedName>
        <fullName evidence="7">Glutathionylspermidine synthase</fullName>
    </submittedName>
</protein>
<dbReference type="Pfam" id="PF03738">
    <property type="entry name" value="GSP_synth"/>
    <property type="match status" value="1"/>
</dbReference>
<evidence type="ECO:0000313" key="8">
    <source>
        <dbReference type="Proteomes" id="UP000269669"/>
    </source>
</evidence>
<dbReference type="AlphaFoldDB" id="A0A3R9QAL0"/>
<reference evidence="7 8" key="1">
    <citation type="submission" date="2018-12" db="EMBL/GenBank/DDBJ databases">
        <title>Sequencing of bacterial isolates from soil warming experiment in Harvard Forest, Massachusetts, USA.</title>
        <authorList>
            <person name="Deangelis K."/>
        </authorList>
    </citation>
    <scope>NUCLEOTIDE SEQUENCE [LARGE SCALE GENOMIC DNA]</scope>
    <source>
        <strain evidence="7 8">EB153</strain>
    </source>
</reference>
<keyword evidence="1" id="KW-0436">Ligase</keyword>
<name>A0A3R9QAL0_9BACT</name>
<sequence>MQRIHLTPRENWQQKVETAGLTFHSPEGMDRPYWDESAAYQFTAAEIDTLEAAGNTLQEMCLAAAQHIIDEKRYAELDIPEIAIPAIEWAWNNEPPALYGRFDLSWAGAHSGHAPKLLEYNADTPTSLLEAAVIQWSWLEELGTSLASKPDQFNSIHEKLIAKWRDIDPYLSKPIYFAGLDNPEDQLTLVYLRDTAQQAGLKTLQMFMEEIGWNDEQQAFLDPNEDHMFSIFKLYPWEAMLQEEFAPHAIDTYQSTRWIEPIWKLLLSNKGILPILWQLYPNHELLLEAHFDTTPTTLRDYVRKPLYSREGANITMVRNNATIAATDGPYRGHQIIQALAPEVIFENRHPVLGLWMIDQDCCGMGIRESAGPITDNLSSFVPHFFV</sequence>
<dbReference type="InterPro" id="IPR005494">
    <property type="entry name" value="GSPS_pre-ATP-grasp-like_dom"/>
</dbReference>
<dbReference type="OrthoDB" id="9765517at2"/>
<evidence type="ECO:0000256" key="1">
    <source>
        <dbReference type="ARBA" id="ARBA00022598"/>
    </source>
</evidence>
<dbReference type="Gene3D" id="3.30.1490.330">
    <property type="match status" value="1"/>
</dbReference>
<evidence type="ECO:0000256" key="2">
    <source>
        <dbReference type="ARBA" id="ARBA00022723"/>
    </source>
</evidence>
<dbReference type="GO" id="GO:0005524">
    <property type="term" value="F:ATP binding"/>
    <property type="evidence" value="ECO:0007669"/>
    <property type="project" value="UniProtKB-KW"/>
</dbReference>
<evidence type="ECO:0000256" key="4">
    <source>
        <dbReference type="ARBA" id="ARBA00022840"/>
    </source>
</evidence>
<evidence type="ECO:0000313" key="7">
    <source>
        <dbReference type="EMBL" id="RSL16657.1"/>
    </source>
</evidence>